<dbReference type="Proteomes" id="UP000789920">
    <property type="component" value="Unassembled WGS sequence"/>
</dbReference>
<keyword evidence="2" id="KW-1185">Reference proteome</keyword>
<sequence>YSTTFETHLQHLQAVFAKLKEANLRLNLEKCFFFLPNVKFLEHVVRRDGLNPDEEK</sequence>
<reference evidence="1" key="1">
    <citation type="submission" date="2021-06" db="EMBL/GenBank/DDBJ databases">
        <authorList>
            <person name="Kallberg Y."/>
            <person name="Tangrot J."/>
            <person name="Rosling A."/>
        </authorList>
    </citation>
    <scope>NUCLEOTIDE SEQUENCE</scope>
    <source>
        <strain evidence="1">MA461A</strain>
    </source>
</reference>
<feature type="non-terminal residue" evidence="1">
    <location>
        <position position="1"/>
    </location>
</feature>
<name>A0ACA9SCU7_9GLOM</name>
<protein>
    <submittedName>
        <fullName evidence="1">16515_t:CDS:1</fullName>
    </submittedName>
</protein>
<comment type="caution">
    <text evidence="1">The sequence shown here is derived from an EMBL/GenBank/DDBJ whole genome shotgun (WGS) entry which is preliminary data.</text>
</comment>
<gene>
    <name evidence="1" type="ORF">RPERSI_LOCUS29157</name>
</gene>
<organism evidence="1 2">
    <name type="scientific">Racocetra persica</name>
    <dbReference type="NCBI Taxonomy" id="160502"/>
    <lineage>
        <taxon>Eukaryota</taxon>
        <taxon>Fungi</taxon>
        <taxon>Fungi incertae sedis</taxon>
        <taxon>Mucoromycota</taxon>
        <taxon>Glomeromycotina</taxon>
        <taxon>Glomeromycetes</taxon>
        <taxon>Diversisporales</taxon>
        <taxon>Gigasporaceae</taxon>
        <taxon>Racocetra</taxon>
    </lineage>
</organism>
<evidence type="ECO:0000313" key="2">
    <source>
        <dbReference type="Proteomes" id="UP000789920"/>
    </source>
</evidence>
<evidence type="ECO:0000313" key="1">
    <source>
        <dbReference type="EMBL" id="CAG8834314.1"/>
    </source>
</evidence>
<dbReference type="EMBL" id="CAJVQC010108793">
    <property type="protein sequence ID" value="CAG8834314.1"/>
    <property type="molecule type" value="Genomic_DNA"/>
</dbReference>
<feature type="non-terminal residue" evidence="1">
    <location>
        <position position="56"/>
    </location>
</feature>
<accession>A0ACA9SCU7</accession>
<proteinExistence type="predicted"/>